<protein>
    <submittedName>
        <fullName evidence="11">Fungal pheromone STE3 GPCR</fullName>
    </submittedName>
</protein>
<comment type="similarity">
    <text evidence="2">Belongs to the G-protein coupled receptor 4 family.</text>
</comment>
<dbReference type="STRING" id="1126212.K2SH51"/>
<organism evidence="11 12">
    <name type="scientific">Macrophomina phaseolina (strain MS6)</name>
    <name type="common">Charcoal rot fungus</name>
    <dbReference type="NCBI Taxonomy" id="1126212"/>
    <lineage>
        <taxon>Eukaryota</taxon>
        <taxon>Fungi</taxon>
        <taxon>Dikarya</taxon>
        <taxon>Ascomycota</taxon>
        <taxon>Pezizomycotina</taxon>
        <taxon>Dothideomycetes</taxon>
        <taxon>Dothideomycetes incertae sedis</taxon>
        <taxon>Botryosphaeriales</taxon>
        <taxon>Botryosphaeriaceae</taxon>
        <taxon>Macrophomina</taxon>
    </lineage>
</organism>
<dbReference type="EMBL" id="AHHD01000284">
    <property type="protein sequence ID" value="EKG16175.1"/>
    <property type="molecule type" value="Genomic_DNA"/>
</dbReference>
<dbReference type="GO" id="GO:0000750">
    <property type="term" value="P:pheromone-dependent signal transduction involved in conjugation with cellular fusion"/>
    <property type="evidence" value="ECO:0007669"/>
    <property type="project" value="TreeGrafter"/>
</dbReference>
<evidence type="ECO:0000256" key="2">
    <source>
        <dbReference type="ARBA" id="ARBA00011085"/>
    </source>
</evidence>
<evidence type="ECO:0000256" key="6">
    <source>
        <dbReference type="ARBA" id="ARBA00023040"/>
    </source>
</evidence>
<comment type="subcellular location">
    <subcellularLocation>
        <location evidence="1">Membrane</location>
        <topology evidence="1">Multi-pass membrane protein</topology>
    </subcellularLocation>
</comment>
<gene>
    <name evidence="11" type="ORF">MPH_06612</name>
</gene>
<name>K2SH51_MACPH</name>
<evidence type="ECO:0000256" key="10">
    <source>
        <dbReference type="SAM" id="Phobius"/>
    </source>
</evidence>
<dbReference type="PANTHER" id="PTHR28097:SF1">
    <property type="entry name" value="PHEROMONE A FACTOR RECEPTOR"/>
    <property type="match status" value="1"/>
</dbReference>
<feature type="transmembrane region" description="Helical" evidence="10">
    <location>
        <begin position="39"/>
        <end position="62"/>
    </location>
</feature>
<dbReference type="OrthoDB" id="2874149at2759"/>
<dbReference type="GO" id="GO:0004932">
    <property type="term" value="F:mating-type factor pheromone receptor activity"/>
    <property type="evidence" value="ECO:0007669"/>
    <property type="project" value="InterPro"/>
</dbReference>
<evidence type="ECO:0000256" key="5">
    <source>
        <dbReference type="ARBA" id="ARBA00022989"/>
    </source>
</evidence>
<dbReference type="PANTHER" id="PTHR28097">
    <property type="entry name" value="PHEROMONE A FACTOR RECEPTOR"/>
    <property type="match status" value="1"/>
</dbReference>
<evidence type="ECO:0000256" key="1">
    <source>
        <dbReference type="ARBA" id="ARBA00004141"/>
    </source>
</evidence>
<keyword evidence="9" id="KW-0807">Transducer</keyword>
<dbReference type="InterPro" id="IPR001499">
    <property type="entry name" value="GPCR_STE3"/>
</dbReference>
<feature type="transmembrane region" description="Helical" evidence="10">
    <location>
        <begin position="6"/>
        <end position="27"/>
    </location>
</feature>
<comment type="caution">
    <text evidence="11">The sequence shown here is derived from an EMBL/GenBank/DDBJ whole genome shotgun (WGS) entry which is preliminary data.</text>
</comment>
<evidence type="ECO:0000313" key="12">
    <source>
        <dbReference type="Proteomes" id="UP000007129"/>
    </source>
</evidence>
<feature type="transmembrane region" description="Helical" evidence="10">
    <location>
        <begin position="165"/>
        <end position="194"/>
    </location>
</feature>
<keyword evidence="8" id="KW-0675">Receptor</keyword>
<dbReference type="InParanoid" id="K2SH51"/>
<keyword evidence="6" id="KW-0297">G-protein coupled receptor</keyword>
<evidence type="ECO:0000313" key="11">
    <source>
        <dbReference type="EMBL" id="EKG16175.1"/>
    </source>
</evidence>
<evidence type="ECO:0000256" key="7">
    <source>
        <dbReference type="ARBA" id="ARBA00023136"/>
    </source>
</evidence>
<feature type="transmembrane region" description="Helical" evidence="10">
    <location>
        <begin position="215"/>
        <end position="241"/>
    </location>
</feature>
<keyword evidence="4 10" id="KW-0812">Transmembrane</keyword>
<keyword evidence="7 10" id="KW-0472">Membrane</keyword>
<keyword evidence="3" id="KW-0589">Pheromone response</keyword>
<evidence type="ECO:0000256" key="9">
    <source>
        <dbReference type="ARBA" id="ARBA00023224"/>
    </source>
</evidence>
<feature type="transmembrane region" description="Helical" evidence="10">
    <location>
        <begin position="82"/>
        <end position="103"/>
    </location>
</feature>
<sequence length="496" mass="55153">MADEEFPLYPTAIFLPIAACVVIILDVPPLIWHIRNRNLAAGSLVVWLIIDNFIAFINSLIWPRDNLDQAFTGHGLCDLESYITVAKWTGLCTSVLGITRNLAKVLDTKRQVIRRSRAQQVRELAIDSVICWVPPILQLAVFDVVREYRYYIYGINGCLPSLDGSWLSLVLVFLWPIIASLALAYYAILVLNRLHRYRSDFSRLIQSHSTTRSRFLRLFLLSSLLLLGILPTQSILVWANFPTRPDSYSWSHNHDPGVRGQQIGVKSYGYLIPDRWVSLACGLLVFLFFGLGTDASAMYRSWLSTLNPLRLSPARRHSSNSGLDLPINHQNHHPKHWPCSFSSSASSAMSNTNPSSPSRSLFSCKTCHTSSLTTTTTITTTTPTVPLNSKLLFSKSLRKPSSASSLQTLWRDTIEDKSIAHNEESTRTLSTAAPTIETAISMTPLSHSIRKASVGTLVEDNDHDDALIVLGGPAEWEKEGERSAARPGLGIEGICV</sequence>
<proteinExistence type="inferred from homology"/>
<dbReference type="GO" id="GO:0005886">
    <property type="term" value="C:plasma membrane"/>
    <property type="evidence" value="ECO:0007669"/>
    <property type="project" value="TreeGrafter"/>
</dbReference>
<dbReference type="PRINTS" id="PR00899">
    <property type="entry name" value="GPCRSTE3"/>
</dbReference>
<dbReference type="HOGENOM" id="CLU_027592_3_2_1"/>
<evidence type="ECO:0000256" key="3">
    <source>
        <dbReference type="ARBA" id="ARBA00022507"/>
    </source>
</evidence>
<dbReference type="eggNOG" id="ENOG502S44N">
    <property type="taxonomic scope" value="Eukaryota"/>
</dbReference>
<dbReference type="AlphaFoldDB" id="K2SH51"/>
<evidence type="ECO:0000256" key="4">
    <source>
        <dbReference type="ARBA" id="ARBA00022692"/>
    </source>
</evidence>
<dbReference type="FunCoup" id="K2SH51">
    <property type="interactions" value="70"/>
</dbReference>
<reference evidence="11 12" key="1">
    <citation type="journal article" date="2012" name="BMC Genomics">
        <title>Tools to kill: Genome of one of the most destructive plant pathogenic fungi Macrophomina phaseolina.</title>
        <authorList>
            <person name="Islam M.S."/>
            <person name="Haque M.S."/>
            <person name="Islam M.M."/>
            <person name="Emdad E.M."/>
            <person name="Halim A."/>
            <person name="Hossen Q.M.M."/>
            <person name="Hossain M.Z."/>
            <person name="Ahmed B."/>
            <person name="Rahim S."/>
            <person name="Rahman M.S."/>
            <person name="Alam M.M."/>
            <person name="Hou S."/>
            <person name="Wan X."/>
            <person name="Saito J.A."/>
            <person name="Alam M."/>
        </authorList>
    </citation>
    <scope>NUCLEOTIDE SEQUENCE [LARGE SCALE GENOMIC DNA]</scope>
    <source>
        <strain evidence="11 12">MS6</strain>
    </source>
</reference>
<dbReference type="VEuPathDB" id="FungiDB:MPH_06612"/>
<keyword evidence="5 10" id="KW-1133">Transmembrane helix</keyword>
<evidence type="ECO:0000256" key="8">
    <source>
        <dbReference type="ARBA" id="ARBA00023170"/>
    </source>
</evidence>
<feature type="transmembrane region" description="Helical" evidence="10">
    <location>
        <begin position="276"/>
        <end position="293"/>
    </location>
</feature>
<feature type="transmembrane region" description="Helical" evidence="10">
    <location>
        <begin position="124"/>
        <end position="145"/>
    </location>
</feature>
<dbReference type="CDD" id="cd14966">
    <property type="entry name" value="7tmD_STE3"/>
    <property type="match status" value="1"/>
</dbReference>
<accession>K2SH51</accession>
<dbReference type="Proteomes" id="UP000007129">
    <property type="component" value="Unassembled WGS sequence"/>
</dbReference>
<dbReference type="Pfam" id="PF02076">
    <property type="entry name" value="STE3"/>
    <property type="match status" value="1"/>
</dbReference>